<dbReference type="InterPro" id="IPR024078">
    <property type="entry name" value="LmbE-like_dom_sf"/>
</dbReference>
<dbReference type="AlphaFoldDB" id="A0A540WGJ1"/>
<dbReference type="Gene3D" id="3.40.50.10320">
    <property type="entry name" value="LmbE-like"/>
    <property type="match status" value="1"/>
</dbReference>
<dbReference type="InterPro" id="IPR003737">
    <property type="entry name" value="GlcNAc_PI_deacetylase-related"/>
</dbReference>
<dbReference type="OrthoDB" id="158614at2"/>
<evidence type="ECO:0008006" key="4">
    <source>
        <dbReference type="Google" id="ProtNLM"/>
    </source>
</evidence>
<sequence>MVADIVRHIRSFRPEIVLTHDAHDAHGGPTGHPDHQRTHRAVVLATGVTGQVSPNPDPEMHKGFI</sequence>
<protein>
    <recommendedName>
        <fullName evidence="4">GlcNAc-PI de-N-acetylase</fullName>
    </recommendedName>
</protein>
<keyword evidence="1" id="KW-0862">Zinc</keyword>
<reference evidence="2 3" key="1">
    <citation type="submission" date="2019-06" db="EMBL/GenBank/DDBJ databases">
        <title>Description of Kitasatospora acidophila sp. nov. isolated from pine grove soil, and reclassification of Streptomyces novaecaesareae to Kitasatospora novaeceasareae comb. nov.</title>
        <authorList>
            <person name="Kim M.J."/>
        </authorList>
    </citation>
    <scope>NUCLEOTIDE SEQUENCE [LARGE SCALE GENOMIC DNA]</scope>
    <source>
        <strain evidence="2 3">MMS16-CNU292</strain>
    </source>
</reference>
<name>A0A540WGJ1_9ACTN</name>
<accession>A0A540WGJ1</accession>
<dbReference type="Proteomes" id="UP000319103">
    <property type="component" value="Unassembled WGS sequence"/>
</dbReference>
<dbReference type="SUPFAM" id="SSF102588">
    <property type="entry name" value="LmbE-like"/>
    <property type="match status" value="1"/>
</dbReference>
<evidence type="ECO:0000313" key="3">
    <source>
        <dbReference type="Proteomes" id="UP000319103"/>
    </source>
</evidence>
<dbReference type="EMBL" id="VIGB01000001">
    <property type="protein sequence ID" value="TQF08112.1"/>
    <property type="molecule type" value="Genomic_DNA"/>
</dbReference>
<dbReference type="GO" id="GO:0016137">
    <property type="term" value="P:glycoside metabolic process"/>
    <property type="evidence" value="ECO:0007669"/>
    <property type="project" value="UniProtKB-ARBA"/>
</dbReference>
<evidence type="ECO:0000313" key="2">
    <source>
        <dbReference type="EMBL" id="TQF08112.1"/>
    </source>
</evidence>
<organism evidence="2 3">
    <name type="scientific">Kitasatospora acidiphila</name>
    <dbReference type="NCBI Taxonomy" id="2567942"/>
    <lineage>
        <taxon>Bacteria</taxon>
        <taxon>Bacillati</taxon>
        <taxon>Actinomycetota</taxon>
        <taxon>Actinomycetes</taxon>
        <taxon>Kitasatosporales</taxon>
        <taxon>Streptomycetaceae</taxon>
        <taxon>Kitasatospora</taxon>
    </lineage>
</organism>
<dbReference type="Pfam" id="PF02585">
    <property type="entry name" value="PIG-L"/>
    <property type="match status" value="1"/>
</dbReference>
<comment type="caution">
    <text evidence="2">The sequence shown here is derived from an EMBL/GenBank/DDBJ whole genome shotgun (WGS) entry which is preliminary data.</text>
</comment>
<evidence type="ECO:0000256" key="1">
    <source>
        <dbReference type="ARBA" id="ARBA00022833"/>
    </source>
</evidence>
<proteinExistence type="predicted"/>
<keyword evidence="3" id="KW-1185">Reference proteome</keyword>
<gene>
    <name evidence="2" type="ORF">E6W39_00110</name>
</gene>